<dbReference type="Proteomes" id="UP001050691">
    <property type="component" value="Unassembled WGS sequence"/>
</dbReference>
<protein>
    <recommendedName>
        <fullName evidence="4">Methyltransferase type 11 domain-containing protein</fullName>
    </recommendedName>
</protein>
<dbReference type="EMBL" id="BPWL01000007">
    <property type="protein sequence ID" value="GJJ12100.1"/>
    <property type="molecule type" value="Genomic_DNA"/>
</dbReference>
<evidence type="ECO:0000256" key="2">
    <source>
        <dbReference type="ARBA" id="ARBA00022603"/>
    </source>
</evidence>
<dbReference type="InterPro" id="IPR051052">
    <property type="entry name" value="Diverse_substrate_MTase"/>
</dbReference>
<sequence length="251" mass="28332">MSTNNVHKLAQAGFGQGTNQLYDRLGAGTGIFTRAFLSHPDWASVVKELRAVEPSEGMRDQFSQKISDPARVSVAPGTFDDTHIPDGWADLIVVVMTAQAFHWCPDYEKAAIEFNRVLSPDGRVVLIWNLEDDATPWIAQLRKLIEAYEQGSPQFRLGLWRQTFDTPSYKELFQPPQELLFRHIVTGTVKGVIDRAFSKSYIAITPEHTKDMLTKEITAIMSKGDGKVWIDESDGTFEYPYNTTVIIIQKH</sequence>
<evidence type="ECO:0000256" key="3">
    <source>
        <dbReference type="ARBA" id="ARBA00022679"/>
    </source>
</evidence>
<proteinExistence type="inferred from homology"/>
<dbReference type="InterPro" id="IPR013216">
    <property type="entry name" value="Methyltransf_11"/>
</dbReference>
<dbReference type="Gene3D" id="3.40.50.150">
    <property type="entry name" value="Vaccinia Virus protein VP39"/>
    <property type="match status" value="1"/>
</dbReference>
<evidence type="ECO:0000313" key="5">
    <source>
        <dbReference type="EMBL" id="GJJ12100.1"/>
    </source>
</evidence>
<keyword evidence="2" id="KW-0489">Methyltransferase</keyword>
<comment type="similarity">
    <text evidence="1">Belongs to the methyltransferase superfamily.</text>
</comment>
<dbReference type="CDD" id="cd02440">
    <property type="entry name" value="AdoMet_MTases"/>
    <property type="match status" value="1"/>
</dbReference>
<feature type="domain" description="Methyltransferase type 11" evidence="4">
    <location>
        <begin position="25"/>
        <end position="126"/>
    </location>
</feature>
<accession>A0AAV5AJH5</accession>
<name>A0AAV5AJH5_9AGAM</name>
<reference evidence="5" key="1">
    <citation type="submission" date="2021-10" db="EMBL/GenBank/DDBJ databases">
        <title>De novo Genome Assembly of Clathrus columnatus (Basidiomycota, Fungi) Using Illumina and Nanopore Sequence Data.</title>
        <authorList>
            <person name="Ogiso-Tanaka E."/>
            <person name="Itagaki H."/>
            <person name="Hosoya T."/>
            <person name="Hosaka K."/>
        </authorList>
    </citation>
    <scope>NUCLEOTIDE SEQUENCE</scope>
    <source>
        <strain evidence="5">MO-923</strain>
    </source>
</reference>
<dbReference type="InterPro" id="IPR029063">
    <property type="entry name" value="SAM-dependent_MTases_sf"/>
</dbReference>
<organism evidence="5 6">
    <name type="scientific">Clathrus columnatus</name>
    <dbReference type="NCBI Taxonomy" id="1419009"/>
    <lineage>
        <taxon>Eukaryota</taxon>
        <taxon>Fungi</taxon>
        <taxon>Dikarya</taxon>
        <taxon>Basidiomycota</taxon>
        <taxon>Agaricomycotina</taxon>
        <taxon>Agaricomycetes</taxon>
        <taxon>Phallomycetidae</taxon>
        <taxon>Phallales</taxon>
        <taxon>Clathraceae</taxon>
        <taxon>Clathrus</taxon>
    </lineage>
</organism>
<dbReference type="SUPFAM" id="SSF53335">
    <property type="entry name" value="S-adenosyl-L-methionine-dependent methyltransferases"/>
    <property type="match status" value="1"/>
</dbReference>
<dbReference type="PANTHER" id="PTHR44942">
    <property type="entry name" value="METHYLTRANSF_11 DOMAIN-CONTAINING PROTEIN"/>
    <property type="match status" value="1"/>
</dbReference>
<dbReference type="Pfam" id="PF08241">
    <property type="entry name" value="Methyltransf_11"/>
    <property type="match status" value="1"/>
</dbReference>
<dbReference type="GO" id="GO:0008757">
    <property type="term" value="F:S-adenosylmethionine-dependent methyltransferase activity"/>
    <property type="evidence" value="ECO:0007669"/>
    <property type="project" value="InterPro"/>
</dbReference>
<gene>
    <name evidence="5" type="ORF">Clacol_006341</name>
</gene>
<dbReference type="GO" id="GO:0032259">
    <property type="term" value="P:methylation"/>
    <property type="evidence" value="ECO:0007669"/>
    <property type="project" value="UniProtKB-KW"/>
</dbReference>
<dbReference type="PANTHER" id="PTHR44942:SF4">
    <property type="entry name" value="METHYLTRANSFERASE TYPE 11 DOMAIN-CONTAINING PROTEIN"/>
    <property type="match status" value="1"/>
</dbReference>
<evidence type="ECO:0000313" key="6">
    <source>
        <dbReference type="Proteomes" id="UP001050691"/>
    </source>
</evidence>
<evidence type="ECO:0000259" key="4">
    <source>
        <dbReference type="Pfam" id="PF08241"/>
    </source>
</evidence>
<keyword evidence="6" id="KW-1185">Reference proteome</keyword>
<dbReference type="AlphaFoldDB" id="A0AAV5AJH5"/>
<comment type="caution">
    <text evidence="5">The sequence shown here is derived from an EMBL/GenBank/DDBJ whole genome shotgun (WGS) entry which is preliminary data.</text>
</comment>
<evidence type="ECO:0000256" key="1">
    <source>
        <dbReference type="ARBA" id="ARBA00008361"/>
    </source>
</evidence>
<keyword evidence="3" id="KW-0808">Transferase</keyword>